<evidence type="ECO:0000256" key="5">
    <source>
        <dbReference type="ARBA" id="ARBA00023125"/>
    </source>
</evidence>
<evidence type="ECO:0000256" key="3">
    <source>
        <dbReference type="ARBA" id="ARBA00022741"/>
    </source>
</evidence>
<feature type="domain" description="RecF/RecN/SMC N-terminal" evidence="7">
    <location>
        <begin position="1"/>
        <end position="337"/>
    </location>
</feature>
<keyword evidence="4 6" id="KW-0067">ATP-binding</keyword>
<evidence type="ECO:0000313" key="8">
    <source>
        <dbReference type="EMBL" id="KKP66173.1"/>
    </source>
</evidence>
<gene>
    <name evidence="6" type="primary">recF</name>
    <name evidence="8" type="ORF">UR61_C0003G0011</name>
</gene>
<evidence type="ECO:0000313" key="9">
    <source>
        <dbReference type="Proteomes" id="UP000033866"/>
    </source>
</evidence>
<feature type="binding site" evidence="6">
    <location>
        <begin position="29"/>
        <end position="36"/>
    </location>
    <ligand>
        <name>ATP</name>
        <dbReference type="ChEBI" id="CHEBI:30616"/>
    </ligand>
</feature>
<evidence type="ECO:0000256" key="4">
    <source>
        <dbReference type="ARBA" id="ARBA00022840"/>
    </source>
</evidence>
<dbReference type="GO" id="GO:0006302">
    <property type="term" value="P:double-strand break repair"/>
    <property type="evidence" value="ECO:0007669"/>
    <property type="project" value="TreeGrafter"/>
</dbReference>
<keyword evidence="6" id="KW-0227">DNA damage</keyword>
<dbReference type="AlphaFoldDB" id="A0A0G0B9U9"/>
<dbReference type="PANTHER" id="PTHR32182:SF0">
    <property type="entry name" value="DNA REPLICATION AND REPAIR PROTEIN RECF"/>
    <property type="match status" value="1"/>
</dbReference>
<dbReference type="InterPro" id="IPR001238">
    <property type="entry name" value="DNA-binding_RecF"/>
</dbReference>
<dbReference type="Pfam" id="PF02463">
    <property type="entry name" value="SMC_N"/>
    <property type="match status" value="1"/>
</dbReference>
<dbReference type="PATRIC" id="fig|1619093.3.peg.43"/>
<comment type="function">
    <text evidence="6">The RecF protein is involved in DNA metabolism; it is required for DNA replication and normal SOS inducibility. RecF binds preferentially to single-stranded, linear DNA. It also seems to bind ATP.</text>
</comment>
<dbReference type="PANTHER" id="PTHR32182">
    <property type="entry name" value="DNA REPLICATION AND REPAIR PROTEIN RECF"/>
    <property type="match status" value="1"/>
</dbReference>
<keyword evidence="3 6" id="KW-0547">Nucleotide-binding</keyword>
<dbReference type="InterPro" id="IPR027417">
    <property type="entry name" value="P-loop_NTPase"/>
</dbReference>
<accession>A0A0G0B9U9</accession>
<dbReference type="HAMAP" id="MF_00365">
    <property type="entry name" value="RecF"/>
    <property type="match status" value="1"/>
</dbReference>
<dbReference type="GO" id="GO:0003697">
    <property type="term" value="F:single-stranded DNA binding"/>
    <property type="evidence" value="ECO:0007669"/>
    <property type="project" value="UniProtKB-UniRule"/>
</dbReference>
<keyword evidence="6" id="KW-0234">DNA repair</keyword>
<evidence type="ECO:0000256" key="1">
    <source>
        <dbReference type="ARBA" id="ARBA00022490"/>
    </source>
</evidence>
<reference evidence="8 9" key="1">
    <citation type="journal article" date="2015" name="Nature">
        <title>rRNA introns, odd ribosomes, and small enigmatic genomes across a large radiation of phyla.</title>
        <authorList>
            <person name="Brown C.T."/>
            <person name="Hug L.A."/>
            <person name="Thomas B.C."/>
            <person name="Sharon I."/>
            <person name="Castelle C.J."/>
            <person name="Singh A."/>
            <person name="Wilkins M.J."/>
            <person name="Williams K.H."/>
            <person name="Banfield J.F."/>
        </authorList>
    </citation>
    <scope>NUCLEOTIDE SEQUENCE [LARGE SCALE GENOMIC DNA]</scope>
</reference>
<proteinExistence type="inferred from homology"/>
<keyword evidence="6" id="KW-0742">SOS response</keyword>
<keyword evidence="2 6" id="KW-0235">DNA replication</keyword>
<dbReference type="InterPro" id="IPR003395">
    <property type="entry name" value="RecF/RecN/SMC_N"/>
</dbReference>
<dbReference type="Gene3D" id="3.40.50.300">
    <property type="entry name" value="P-loop containing nucleotide triphosphate hydrolases"/>
    <property type="match status" value="1"/>
</dbReference>
<dbReference type="SUPFAM" id="SSF52540">
    <property type="entry name" value="P-loop containing nucleoside triphosphate hydrolases"/>
    <property type="match status" value="1"/>
</dbReference>
<sequence length="357" mass="41896">MIEKLVLTNFRKFKEKIFEFDKNIVIFYGHNAQGKSSVLEALYLINTGTSPWASMNEYINVEQNGQAHTRIESIEGDKSYVYFKDINKRIFKIDGKNVKPSSFFEKRSSNIFNPEKIELLMISPSERRSFLDDTILKYDYEYETLLKDFKKILRQRNAYLKKLSKLFYEKGVIAINDPQLNFWSNHFSLTSAYILQNRISLTKELSKNEYEVQYRTGIQFDRRKLTNIEYLVESIETSLEESKKRDIATGYTNVGPHRDDWDISQGKDIRKFGSRGEKRLAIGKLIFQTQEIVFKKTSKYPILLLDDIASELDILNTEKIFERKFLDKQQTFITVIDYNSLPKSLLLDAQLIHLNGS</sequence>
<dbReference type="GO" id="GO:0005737">
    <property type="term" value="C:cytoplasm"/>
    <property type="evidence" value="ECO:0007669"/>
    <property type="project" value="UniProtKB-SubCell"/>
</dbReference>
<dbReference type="EMBL" id="LBPV01000003">
    <property type="protein sequence ID" value="KKP66173.1"/>
    <property type="molecule type" value="Genomic_DNA"/>
</dbReference>
<evidence type="ECO:0000256" key="6">
    <source>
        <dbReference type="HAMAP-Rule" id="MF_00365"/>
    </source>
</evidence>
<dbReference type="Gene3D" id="1.20.1050.90">
    <property type="entry name" value="RecF/RecN/SMC, N-terminal domain"/>
    <property type="match status" value="1"/>
</dbReference>
<keyword evidence="1 6" id="KW-0963">Cytoplasm</keyword>
<organism evidence="8 9">
    <name type="scientific">candidate division WS6 bacterium GW2011_GWE1_34_7</name>
    <dbReference type="NCBI Taxonomy" id="1619093"/>
    <lineage>
        <taxon>Bacteria</taxon>
        <taxon>Candidatus Dojkabacteria</taxon>
    </lineage>
</organism>
<dbReference type="NCBIfam" id="TIGR00611">
    <property type="entry name" value="recf"/>
    <property type="match status" value="1"/>
</dbReference>
<keyword evidence="5 6" id="KW-0238">DNA-binding</keyword>
<comment type="caution">
    <text evidence="8">The sequence shown here is derived from an EMBL/GenBank/DDBJ whole genome shotgun (WGS) entry which is preliminary data.</text>
</comment>
<dbReference type="GO" id="GO:0005524">
    <property type="term" value="F:ATP binding"/>
    <property type="evidence" value="ECO:0007669"/>
    <property type="project" value="UniProtKB-UniRule"/>
</dbReference>
<dbReference type="Proteomes" id="UP000033866">
    <property type="component" value="Unassembled WGS sequence"/>
</dbReference>
<dbReference type="InterPro" id="IPR042174">
    <property type="entry name" value="RecF_2"/>
</dbReference>
<comment type="similarity">
    <text evidence="6">Belongs to the RecF family.</text>
</comment>
<dbReference type="GO" id="GO:0000731">
    <property type="term" value="P:DNA synthesis involved in DNA repair"/>
    <property type="evidence" value="ECO:0007669"/>
    <property type="project" value="TreeGrafter"/>
</dbReference>
<evidence type="ECO:0000259" key="7">
    <source>
        <dbReference type="Pfam" id="PF02463"/>
    </source>
</evidence>
<name>A0A0G0B9U9_9BACT</name>
<protein>
    <recommendedName>
        <fullName evidence="6">DNA replication and repair protein RecF</fullName>
    </recommendedName>
</protein>
<dbReference type="GO" id="GO:0006260">
    <property type="term" value="P:DNA replication"/>
    <property type="evidence" value="ECO:0007669"/>
    <property type="project" value="UniProtKB-UniRule"/>
</dbReference>
<comment type="subcellular location">
    <subcellularLocation>
        <location evidence="6">Cytoplasm</location>
    </subcellularLocation>
</comment>
<dbReference type="GO" id="GO:0009432">
    <property type="term" value="P:SOS response"/>
    <property type="evidence" value="ECO:0007669"/>
    <property type="project" value="UniProtKB-UniRule"/>
</dbReference>
<evidence type="ECO:0000256" key="2">
    <source>
        <dbReference type="ARBA" id="ARBA00022705"/>
    </source>
</evidence>